<evidence type="ECO:0000259" key="1">
    <source>
        <dbReference type="Pfam" id="PF09791"/>
    </source>
</evidence>
<dbReference type="OrthoDB" id="6777932at2759"/>
<reference evidence="2" key="1">
    <citation type="submission" date="2020-08" db="EMBL/GenBank/DDBJ databases">
        <title>Genome sequencing and assembly of the red palm weevil Rhynchophorus ferrugineus.</title>
        <authorList>
            <person name="Dias G.B."/>
            <person name="Bergman C.M."/>
            <person name="Manee M."/>
        </authorList>
    </citation>
    <scope>NUCLEOTIDE SEQUENCE</scope>
    <source>
        <strain evidence="2">AA-2017</strain>
        <tissue evidence="2">Whole larva</tissue>
    </source>
</reference>
<keyword evidence="3" id="KW-1185">Reference proteome</keyword>
<proteinExistence type="predicted"/>
<evidence type="ECO:0000313" key="3">
    <source>
        <dbReference type="Proteomes" id="UP000625711"/>
    </source>
</evidence>
<dbReference type="Proteomes" id="UP000625711">
    <property type="component" value="Unassembled WGS sequence"/>
</dbReference>
<comment type="caution">
    <text evidence="2">The sequence shown here is derived from an EMBL/GenBank/DDBJ whole genome shotgun (WGS) entry which is preliminary data.</text>
</comment>
<protein>
    <recommendedName>
        <fullName evidence="1">Oxidoreductase-like domain-containing protein</fullName>
    </recommendedName>
</protein>
<organism evidence="2 3">
    <name type="scientific">Rhynchophorus ferrugineus</name>
    <name type="common">Red palm weevil</name>
    <name type="synonym">Curculio ferrugineus</name>
    <dbReference type="NCBI Taxonomy" id="354439"/>
    <lineage>
        <taxon>Eukaryota</taxon>
        <taxon>Metazoa</taxon>
        <taxon>Ecdysozoa</taxon>
        <taxon>Arthropoda</taxon>
        <taxon>Hexapoda</taxon>
        <taxon>Insecta</taxon>
        <taxon>Pterygota</taxon>
        <taxon>Neoptera</taxon>
        <taxon>Endopterygota</taxon>
        <taxon>Coleoptera</taxon>
        <taxon>Polyphaga</taxon>
        <taxon>Cucujiformia</taxon>
        <taxon>Curculionidae</taxon>
        <taxon>Dryophthorinae</taxon>
        <taxon>Rhynchophorus</taxon>
    </lineage>
</organism>
<dbReference type="AlphaFoldDB" id="A0A834M8L1"/>
<evidence type="ECO:0000313" key="2">
    <source>
        <dbReference type="EMBL" id="KAF7275816.1"/>
    </source>
</evidence>
<gene>
    <name evidence="2" type="ORF">GWI33_011242</name>
</gene>
<name>A0A834M8L1_RHYFE</name>
<dbReference type="InterPro" id="IPR019180">
    <property type="entry name" value="Oxidoreductase-like_N"/>
</dbReference>
<sequence>MNPLIKPQESDCCNSGCNPCIFDVYEEQLKRFLKEKHTKNCSLFTFEYVKQKNENTNKECHTLSIIYKPGQHFLLKKIRKCSNLPSL</sequence>
<dbReference type="Pfam" id="PF09791">
    <property type="entry name" value="Oxidored-like"/>
    <property type="match status" value="1"/>
</dbReference>
<feature type="domain" description="Oxidoreductase-like" evidence="1">
    <location>
        <begin position="7"/>
        <end position="36"/>
    </location>
</feature>
<dbReference type="EMBL" id="JAACXV010009072">
    <property type="protein sequence ID" value="KAF7275816.1"/>
    <property type="molecule type" value="Genomic_DNA"/>
</dbReference>
<accession>A0A834M8L1</accession>